<gene>
    <name evidence="2" type="ORF">MiSe_48000</name>
</gene>
<reference evidence="2" key="1">
    <citation type="submission" date="2019-10" db="EMBL/GenBank/DDBJ databases">
        <title>Draft genome sequece of Microseira wollei NIES-4236.</title>
        <authorList>
            <person name="Yamaguchi H."/>
            <person name="Suzuki S."/>
            <person name="Kawachi M."/>
        </authorList>
    </citation>
    <scope>NUCLEOTIDE SEQUENCE</scope>
    <source>
        <strain evidence="2">NIES-4236</strain>
    </source>
</reference>
<feature type="domain" description="TRASH" evidence="1">
    <location>
        <begin position="52"/>
        <end position="86"/>
    </location>
</feature>
<evidence type="ECO:0000313" key="3">
    <source>
        <dbReference type="Proteomes" id="UP001050975"/>
    </source>
</evidence>
<dbReference type="AlphaFoldDB" id="A0AAV3XBY9"/>
<name>A0AAV3XBY9_9CYAN</name>
<evidence type="ECO:0000259" key="1">
    <source>
        <dbReference type="SMART" id="SM00746"/>
    </source>
</evidence>
<sequence length="210" mass="24862">MIKKVEVVCDYCQKRFTRCVSKYNQDVKKGWRQFCSNECHWLAQNKRKQVVCAWCNTTFIKEEAQIRQTKNNFCSRSCSASYSNRNKTKGNRRSKLEIWLESQLSIIYPHLEIHYNRKNAINAELDIYIPSIGLAIELNGIFHYEAIYGEEKLSQIQNNDERKFQACLENGIELCIIDTSWFTYFKVDKARKYLQIVTQVIDNKLAYLEI</sequence>
<dbReference type="Gene3D" id="3.40.960.10">
    <property type="entry name" value="VSR Endonuclease"/>
    <property type="match status" value="1"/>
</dbReference>
<organism evidence="2 3">
    <name type="scientific">Microseira wollei NIES-4236</name>
    <dbReference type="NCBI Taxonomy" id="2530354"/>
    <lineage>
        <taxon>Bacteria</taxon>
        <taxon>Bacillati</taxon>
        <taxon>Cyanobacteriota</taxon>
        <taxon>Cyanophyceae</taxon>
        <taxon>Oscillatoriophycideae</taxon>
        <taxon>Aerosakkonematales</taxon>
        <taxon>Aerosakkonemataceae</taxon>
        <taxon>Microseira</taxon>
    </lineage>
</organism>
<dbReference type="Proteomes" id="UP001050975">
    <property type="component" value="Unassembled WGS sequence"/>
</dbReference>
<evidence type="ECO:0000313" key="2">
    <source>
        <dbReference type="EMBL" id="GET40013.1"/>
    </source>
</evidence>
<dbReference type="EMBL" id="BLAY01000080">
    <property type="protein sequence ID" value="GET40013.1"/>
    <property type="molecule type" value="Genomic_DNA"/>
</dbReference>
<protein>
    <recommendedName>
        <fullName evidence="1">TRASH domain-containing protein</fullName>
    </recommendedName>
</protein>
<comment type="caution">
    <text evidence="2">The sequence shown here is derived from an EMBL/GenBank/DDBJ whole genome shotgun (WGS) entry which is preliminary data.</text>
</comment>
<feature type="domain" description="TRASH" evidence="1">
    <location>
        <begin position="9"/>
        <end position="47"/>
    </location>
</feature>
<accession>A0AAV3XBY9</accession>
<keyword evidence="3" id="KW-1185">Reference proteome</keyword>
<dbReference type="SMART" id="SM00746">
    <property type="entry name" value="TRASH"/>
    <property type="match status" value="2"/>
</dbReference>
<dbReference type="InterPro" id="IPR011017">
    <property type="entry name" value="TRASH_dom"/>
</dbReference>
<dbReference type="RefSeq" id="WP_226585754.1">
    <property type="nucleotide sequence ID" value="NZ_BLAY01000080.1"/>
</dbReference>
<proteinExistence type="predicted"/>